<gene>
    <name evidence="1" type="primary">ubiT</name>
    <name evidence="3" type="ORF">GCM10011521_03340</name>
</gene>
<name>A0ABQ1HAS0_9GAMM</name>
<dbReference type="InterPro" id="IPR036527">
    <property type="entry name" value="SCP2_sterol-bd_dom_sf"/>
</dbReference>
<reference evidence="4" key="1">
    <citation type="journal article" date="2019" name="Int. J. Syst. Evol. Microbiol.">
        <title>The Global Catalogue of Microorganisms (GCM) 10K type strain sequencing project: providing services to taxonomists for standard genome sequencing and annotation.</title>
        <authorList>
            <consortium name="The Broad Institute Genomics Platform"/>
            <consortium name="The Broad Institute Genome Sequencing Center for Infectious Disease"/>
            <person name="Wu L."/>
            <person name="Ma J."/>
        </authorList>
    </citation>
    <scope>NUCLEOTIDE SEQUENCE [LARGE SCALE GENOMIC DNA]</scope>
    <source>
        <strain evidence="4">CGMCC 1.15905</strain>
    </source>
</reference>
<dbReference type="HAMAP" id="MF_02231">
    <property type="entry name" value="UbiT"/>
    <property type="match status" value="1"/>
</dbReference>
<dbReference type="InterPro" id="IPR003033">
    <property type="entry name" value="SCP2_sterol-bd_dom"/>
</dbReference>
<evidence type="ECO:0000313" key="3">
    <source>
        <dbReference type="EMBL" id="GGA68489.1"/>
    </source>
</evidence>
<dbReference type="InterPro" id="IPR036263">
    <property type="entry name" value="Chorismate_II_sf"/>
</dbReference>
<dbReference type="InterPro" id="IPR036979">
    <property type="entry name" value="CM_dom_sf"/>
</dbReference>
<dbReference type="InterPro" id="IPR002701">
    <property type="entry name" value="CM_II_prokaryot"/>
</dbReference>
<comment type="similarity">
    <text evidence="1">Belongs to the UbiT family.</text>
</comment>
<evidence type="ECO:0000313" key="4">
    <source>
        <dbReference type="Proteomes" id="UP000623419"/>
    </source>
</evidence>
<organism evidence="3 4">
    <name type="scientific">Arenimonas soli</name>
    <dbReference type="NCBI Taxonomy" id="2269504"/>
    <lineage>
        <taxon>Bacteria</taxon>
        <taxon>Pseudomonadati</taxon>
        <taxon>Pseudomonadota</taxon>
        <taxon>Gammaproteobacteria</taxon>
        <taxon>Lysobacterales</taxon>
        <taxon>Lysobacteraceae</taxon>
        <taxon>Arenimonas</taxon>
    </lineage>
</organism>
<feature type="domain" description="Chorismate mutase" evidence="2">
    <location>
        <begin position="5"/>
        <end position="96"/>
    </location>
</feature>
<sequence>MRAMTHIPLAVSLLRRGVDGLDDAMLLMMAGRRRLVAGLAAAKRRAGLPVRDPAREDQVLARGHGLARRLGLPPGLARSQLELLIADACRLQDPESGGTMTASVSPSPLRWFPPPRRWAPLLRLVPAPWQRQALEQAVGHLLARPIGAGDLDFMQGRRLGIEVSDLGLAWVLELDGTRLRAVDAQSDASVRGSATDLLLLASRLEDADTLFFQRRLEVTGDTELGLTARNLLDRLPWESVPLGVRILLNRGARAARAAREAWQGDPA</sequence>
<dbReference type="EMBL" id="BMKC01000001">
    <property type="protein sequence ID" value="GGA68489.1"/>
    <property type="molecule type" value="Genomic_DNA"/>
</dbReference>
<dbReference type="Pfam" id="PF02036">
    <property type="entry name" value="SCP2"/>
    <property type="match status" value="1"/>
</dbReference>
<dbReference type="SMART" id="SM00830">
    <property type="entry name" value="CM_2"/>
    <property type="match status" value="1"/>
</dbReference>
<keyword evidence="4" id="KW-1185">Reference proteome</keyword>
<dbReference type="SUPFAM" id="SSF55718">
    <property type="entry name" value="SCP-like"/>
    <property type="match status" value="1"/>
</dbReference>
<dbReference type="PROSITE" id="PS51168">
    <property type="entry name" value="CHORISMATE_MUT_2"/>
    <property type="match status" value="1"/>
</dbReference>
<evidence type="ECO:0000259" key="2">
    <source>
        <dbReference type="PROSITE" id="PS51168"/>
    </source>
</evidence>
<comment type="caution">
    <text evidence="3">The sequence shown here is derived from an EMBL/GenBank/DDBJ whole genome shotgun (WGS) entry which is preliminary data.</text>
</comment>
<proteinExistence type="inferred from homology"/>
<protein>
    <recommendedName>
        <fullName evidence="1">Ubiquinone biosynthesis accessory factor UbiT</fullName>
    </recommendedName>
</protein>
<dbReference type="SUPFAM" id="SSF48600">
    <property type="entry name" value="Chorismate mutase II"/>
    <property type="match status" value="1"/>
</dbReference>
<comment type="function">
    <text evidence="1">Required for O(2)-independent ubiquinone (coenzyme Q) biosynthesis. Likely functions as an accessory factor.</text>
</comment>
<comment type="pathway">
    <text evidence="1">Cofactor biosynthesis; ubiquinone biosynthesis.</text>
</comment>
<dbReference type="Gene3D" id="1.20.59.10">
    <property type="entry name" value="Chorismate mutase"/>
    <property type="match status" value="1"/>
</dbReference>
<accession>A0ABQ1HAS0</accession>
<evidence type="ECO:0000256" key="1">
    <source>
        <dbReference type="HAMAP-Rule" id="MF_02231"/>
    </source>
</evidence>
<dbReference type="Proteomes" id="UP000623419">
    <property type="component" value="Unassembled WGS sequence"/>
</dbReference>
<dbReference type="Pfam" id="PF01817">
    <property type="entry name" value="CM_2"/>
    <property type="match status" value="1"/>
</dbReference>
<keyword evidence="1" id="KW-0831">Ubiquinone biosynthesis</keyword>
<dbReference type="InterPro" id="IPR016830">
    <property type="entry name" value="UbiT"/>
</dbReference>